<organism evidence="1 2">
    <name type="scientific">Trichothecium roseum</name>
    <dbReference type="NCBI Taxonomy" id="47278"/>
    <lineage>
        <taxon>Eukaryota</taxon>
        <taxon>Fungi</taxon>
        <taxon>Dikarya</taxon>
        <taxon>Ascomycota</taxon>
        <taxon>Pezizomycotina</taxon>
        <taxon>Sordariomycetes</taxon>
        <taxon>Hypocreomycetidae</taxon>
        <taxon>Hypocreales</taxon>
        <taxon>Hypocreales incertae sedis</taxon>
        <taxon>Trichothecium</taxon>
    </lineage>
</organism>
<evidence type="ECO:0000313" key="1">
    <source>
        <dbReference type="EMBL" id="KAI9897712.1"/>
    </source>
</evidence>
<reference evidence="1" key="1">
    <citation type="submission" date="2022-10" db="EMBL/GenBank/DDBJ databases">
        <title>Complete Genome of Trichothecium roseum strain YXFP-22015, a Plant Pathogen Isolated from Citrus.</title>
        <authorList>
            <person name="Wang Y."/>
            <person name="Zhu L."/>
        </authorList>
    </citation>
    <scope>NUCLEOTIDE SEQUENCE</scope>
    <source>
        <strain evidence="1">YXFP-22015</strain>
    </source>
</reference>
<sequence>MRWSSWKLELWALAGCFATLAGLIALLSSFDSRTVFQWYNITLNTIVSTMAVTMKAFLIFAVTECIGQWKWIIFSQNRRALLDFEKIDLASRGPLGSMYLLWRKNLPWILRLGVTIVLLALALDPLSQQLLQVEQVVDYVGHLKDDSAAKTPSTTNYDLGDIPIRGSADPEKSYPDVEAGASGIDTSMETAILSAMGRAQSAESLKQQLALQCPTGNCTWPDFLSLGVCHKCHDLTKDVTDLERPLLVNSSSSSGESKKNATAKTLPNGHVLLNIDGYQFTGADMPWEDYRFSDDALLSTTFGTGDPNMTNSMKDINTMIWSMSSISIDPDKTPRNNTADSSAGDGSDQATTYWPKVPVSAQECALYYCVKSFETRVEQGRIHETIEERTDAIRDPESWQMRPSPPHDISLQDTLDFYKGPPSMVGMSNLTLYFPDDDSKPRFHIGGNSVWSINVYFHEMFSYRTLEYSDRMKFIKGKVGKDAVGFNGQISFFKPMPKLFSSLNSTDDRDISAMFEKLSVSMTNDMRENWGLTGKVEGAIEHVNDERGGPVVGLVGISNTIYRTQWPWIVYHGALCIGALVFCLLTINASRRRASPVPAWKTSALAATSQLPAASDILDGVLTVEGMEKKARDVEVRLMSSKTSLLESQEPLSERMPTEPKRNVSSDETAL</sequence>
<proteinExistence type="predicted"/>
<comment type="caution">
    <text evidence="1">The sequence shown here is derived from an EMBL/GenBank/DDBJ whole genome shotgun (WGS) entry which is preliminary data.</text>
</comment>
<accession>A0ACC0UUV4</accession>
<dbReference type="Proteomes" id="UP001163324">
    <property type="component" value="Chromosome 7"/>
</dbReference>
<keyword evidence="2" id="KW-1185">Reference proteome</keyword>
<dbReference type="EMBL" id="CM047946">
    <property type="protein sequence ID" value="KAI9897712.1"/>
    <property type="molecule type" value="Genomic_DNA"/>
</dbReference>
<protein>
    <submittedName>
        <fullName evidence="1">Uncharacterized protein</fullName>
    </submittedName>
</protein>
<gene>
    <name evidence="1" type="ORF">N3K66_007568</name>
</gene>
<evidence type="ECO:0000313" key="2">
    <source>
        <dbReference type="Proteomes" id="UP001163324"/>
    </source>
</evidence>
<name>A0ACC0UUV4_9HYPO</name>